<comment type="caution">
    <text evidence="1">The sequence shown here is derived from an EMBL/GenBank/DDBJ whole genome shotgun (WGS) entry which is preliminary data.</text>
</comment>
<reference evidence="1 2" key="1">
    <citation type="submission" date="2017-06" db="EMBL/GenBank/DDBJ databases">
        <title>Draft genome sequence of Fusobacterium nucleatum subsp. polymorphum KCOM 1271 (=ChDC F305).</title>
        <authorList>
            <person name="Kook J.-K."/>
            <person name="Park S.-N."/>
            <person name="Lim Y.K."/>
            <person name="Roh H."/>
        </authorList>
    </citation>
    <scope>NUCLEOTIDE SEQUENCE [LARGE SCALE GENOMIC DNA]</scope>
    <source>
        <strain evidence="2">KCOM 1271 (ChDC F305)</strain>
    </source>
</reference>
<gene>
    <name evidence="1" type="ORF">CBG54_05530</name>
</gene>
<proteinExistence type="predicted"/>
<sequence>MIKDFMNLKSKEEKELIEKQLLNKKLELKKLNFENLIDLISIAKTNLNSEIDEFLKLEKTDILNNLFINIIKAKNEKIDKLVLNYNNGISNNKIDFKNNKILFENIKQINKVKIEIENIETDISLSYLLKINTFDGEVLNFNIIPYNHDGLFSEYFELIKKNKSNFEITNKENIYFYSCILNGKIFKLGNELKLKYNKDYSFENNKLYFSEDIKYDEIIVKYLPSFNSYEININKKVRTIELIALNDKNGIDYKIKKNLVIS</sequence>
<evidence type="ECO:0000313" key="1">
    <source>
        <dbReference type="EMBL" id="PHI06523.1"/>
    </source>
</evidence>
<name>A0A2C6BQL9_FUSNP</name>
<protein>
    <submittedName>
        <fullName evidence="1">Uncharacterized protein</fullName>
    </submittedName>
</protein>
<dbReference type="EMBL" id="NIRN01000001">
    <property type="protein sequence ID" value="PHI06523.1"/>
    <property type="molecule type" value="Genomic_DNA"/>
</dbReference>
<accession>A0A2C6BQL9</accession>
<organism evidence="1 2">
    <name type="scientific">Fusobacterium nucleatum subsp. polymorphum</name>
    <name type="common">Fusobacterium polymorphum</name>
    <dbReference type="NCBI Taxonomy" id="76857"/>
    <lineage>
        <taxon>Bacteria</taxon>
        <taxon>Fusobacteriati</taxon>
        <taxon>Fusobacteriota</taxon>
        <taxon>Fusobacteriia</taxon>
        <taxon>Fusobacteriales</taxon>
        <taxon>Fusobacteriaceae</taxon>
        <taxon>Fusobacterium</taxon>
    </lineage>
</organism>
<dbReference type="AlphaFoldDB" id="A0A2C6BQL9"/>
<dbReference type="RefSeq" id="WP_098974189.1">
    <property type="nucleotide sequence ID" value="NZ_CP077115.1"/>
</dbReference>
<evidence type="ECO:0000313" key="2">
    <source>
        <dbReference type="Proteomes" id="UP000224182"/>
    </source>
</evidence>
<dbReference type="Proteomes" id="UP000224182">
    <property type="component" value="Unassembled WGS sequence"/>
</dbReference>